<accession>A0A0F4YNK5</accession>
<evidence type="ECO:0000313" key="7">
    <source>
        <dbReference type="EMBL" id="KKA19441.1"/>
    </source>
</evidence>
<evidence type="ECO:0000313" key="8">
    <source>
        <dbReference type="Proteomes" id="UP000053958"/>
    </source>
</evidence>
<dbReference type="RefSeq" id="XP_013326053.1">
    <property type="nucleotide sequence ID" value="XM_013470599.1"/>
</dbReference>
<gene>
    <name evidence="7" type="ORF">T310_6587</name>
</gene>
<dbReference type="Gene3D" id="3.50.50.60">
    <property type="entry name" value="FAD/NAD(P)-binding domain"/>
    <property type="match status" value="1"/>
</dbReference>
<name>A0A0F4YNK5_RASE3</name>
<dbReference type="PANTHER" id="PTHR46972:SF1">
    <property type="entry name" value="FAD DEPENDENT OXIDOREDUCTASE DOMAIN-CONTAINING PROTEIN"/>
    <property type="match status" value="1"/>
</dbReference>
<evidence type="ECO:0000256" key="5">
    <source>
        <dbReference type="SAM" id="MobiDB-lite"/>
    </source>
</evidence>
<proteinExistence type="predicted"/>
<feature type="region of interest" description="Disordered" evidence="5">
    <location>
        <begin position="392"/>
        <end position="416"/>
    </location>
</feature>
<feature type="domain" description="FAD-binding" evidence="6">
    <location>
        <begin position="7"/>
        <end position="345"/>
    </location>
</feature>
<dbReference type="SUPFAM" id="SSF51905">
    <property type="entry name" value="FAD/NAD(P)-binding domain"/>
    <property type="match status" value="1"/>
</dbReference>
<evidence type="ECO:0000256" key="1">
    <source>
        <dbReference type="ARBA" id="ARBA00022630"/>
    </source>
</evidence>
<evidence type="ECO:0000256" key="3">
    <source>
        <dbReference type="ARBA" id="ARBA00023002"/>
    </source>
</evidence>
<dbReference type="GO" id="GO:0071949">
    <property type="term" value="F:FAD binding"/>
    <property type="evidence" value="ECO:0007669"/>
    <property type="project" value="InterPro"/>
</dbReference>
<dbReference type="Proteomes" id="UP000053958">
    <property type="component" value="Unassembled WGS sequence"/>
</dbReference>
<evidence type="ECO:0000259" key="6">
    <source>
        <dbReference type="Pfam" id="PF01494"/>
    </source>
</evidence>
<dbReference type="STRING" id="1408163.A0A0F4YNK5"/>
<dbReference type="InterPro" id="IPR002938">
    <property type="entry name" value="FAD-bd"/>
</dbReference>
<evidence type="ECO:0000256" key="2">
    <source>
        <dbReference type="ARBA" id="ARBA00022827"/>
    </source>
</evidence>
<sequence>MSWTPKIAIIGAGPAGLMLARLLLQKSILVTIFEREQSATFRGQGGTLDLHKNSGLYAMKEAGLFDQFLQHARYEGDDLIIADKTAVPVLDFREKGYMGGERRPEIDRETLRKMLLESIPADCIRWDHYLTAVRPEGYLEFQSGEIQGPFDLVVGADGGRSRVRPLLTDVTPLHSGIAGFEFKIADVETRFPHIAKFVGRGSYFCWSDGKAIQAQRLGDKGMRVYAWSSKKPETWAIDLHARYPSTAELKKVFLKEYPDWSPILREWIEVADEDRRPWTLYMMPTDFQWAHRPGFTLIGDAAHLMTPFSGEGVNAAFLDAVELANRIVSSLEAERSPEKLDAAVAAYEAALFPRAHATMADTADNMRLFFRADAPWGFVLKCQRVMAMQTNKNKTTSKPQPQTHQREIQQPEIDGH</sequence>
<dbReference type="PRINTS" id="PR00420">
    <property type="entry name" value="RNGMNOXGNASE"/>
</dbReference>
<dbReference type="PANTHER" id="PTHR46972">
    <property type="entry name" value="MONOOXYGENASE ASQM-RELATED"/>
    <property type="match status" value="1"/>
</dbReference>
<keyword evidence="1" id="KW-0285">Flavoprotein</keyword>
<dbReference type="Pfam" id="PF01494">
    <property type="entry name" value="FAD_binding_3"/>
    <property type="match status" value="1"/>
</dbReference>
<dbReference type="EMBL" id="LASV01000349">
    <property type="protein sequence ID" value="KKA19441.1"/>
    <property type="molecule type" value="Genomic_DNA"/>
</dbReference>
<dbReference type="OrthoDB" id="655030at2759"/>
<comment type="caution">
    <text evidence="7">The sequence shown here is derived from an EMBL/GenBank/DDBJ whole genome shotgun (WGS) entry which is preliminary data.</text>
</comment>
<keyword evidence="4" id="KW-0503">Monooxygenase</keyword>
<evidence type="ECO:0000256" key="4">
    <source>
        <dbReference type="ARBA" id="ARBA00023033"/>
    </source>
</evidence>
<keyword evidence="2" id="KW-0274">FAD</keyword>
<dbReference type="AlphaFoldDB" id="A0A0F4YNK5"/>
<organism evidence="7 8">
    <name type="scientific">Rasamsonia emersonii (strain ATCC 16479 / CBS 393.64 / IMI 116815)</name>
    <dbReference type="NCBI Taxonomy" id="1408163"/>
    <lineage>
        <taxon>Eukaryota</taxon>
        <taxon>Fungi</taxon>
        <taxon>Dikarya</taxon>
        <taxon>Ascomycota</taxon>
        <taxon>Pezizomycotina</taxon>
        <taxon>Eurotiomycetes</taxon>
        <taxon>Eurotiomycetidae</taxon>
        <taxon>Eurotiales</taxon>
        <taxon>Trichocomaceae</taxon>
        <taxon>Rasamsonia</taxon>
    </lineage>
</organism>
<keyword evidence="3" id="KW-0560">Oxidoreductase</keyword>
<dbReference type="InterPro" id="IPR036188">
    <property type="entry name" value="FAD/NAD-bd_sf"/>
</dbReference>
<feature type="compositionally biased region" description="Basic and acidic residues" evidence="5">
    <location>
        <begin position="404"/>
        <end position="416"/>
    </location>
</feature>
<feature type="compositionally biased region" description="Polar residues" evidence="5">
    <location>
        <begin position="392"/>
        <end position="403"/>
    </location>
</feature>
<keyword evidence="8" id="KW-1185">Reference proteome</keyword>
<dbReference type="GO" id="GO:0004497">
    <property type="term" value="F:monooxygenase activity"/>
    <property type="evidence" value="ECO:0007669"/>
    <property type="project" value="UniProtKB-KW"/>
</dbReference>
<protein>
    <submittedName>
        <fullName evidence="7">Salicylate hydroxylase</fullName>
    </submittedName>
</protein>
<dbReference type="GeneID" id="25318888"/>
<reference evidence="7 8" key="1">
    <citation type="submission" date="2015-04" db="EMBL/GenBank/DDBJ databases">
        <authorList>
            <person name="Heijne W.H."/>
            <person name="Fedorova N.D."/>
            <person name="Nierman W.C."/>
            <person name="Vollebregt A.W."/>
            <person name="Zhao Z."/>
            <person name="Wu L."/>
            <person name="Kumar M."/>
            <person name="Stam H."/>
            <person name="van den Berg M.A."/>
            <person name="Pel H.J."/>
        </authorList>
    </citation>
    <scope>NUCLEOTIDE SEQUENCE [LARGE SCALE GENOMIC DNA]</scope>
    <source>
        <strain evidence="7 8">CBS 393.64</strain>
    </source>
</reference>